<sequence>MDGPGGGRPTPGQGPPVDGLRVFQVLPTGRHPTNVDAPFGLLHVDPTYLGRTLPRYIRDPAARADIAAVRAATAVTVPA</sequence>
<protein>
    <submittedName>
        <fullName evidence="1">Uncharacterized protein</fullName>
    </submittedName>
</protein>
<organism evidence="1 2">
    <name type="scientific">Luedemannella flava</name>
    <dbReference type="NCBI Taxonomy" id="349316"/>
    <lineage>
        <taxon>Bacteria</taxon>
        <taxon>Bacillati</taxon>
        <taxon>Actinomycetota</taxon>
        <taxon>Actinomycetes</taxon>
        <taxon>Micromonosporales</taxon>
        <taxon>Micromonosporaceae</taxon>
        <taxon>Luedemannella</taxon>
    </lineage>
</organism>
<reference evidence="2" key="1">
    <citation type="journal article" date="2019" name="Int. J. Syst. Evol. Microbiol.">
        <title>The Global Catalogue of Microorganisms (GCM) 10K type strain sequencing project: providing services to taxonomists for standard genome sequencing and annotation.</title>
        <authorList>
            <consortium name="The Broad Institute Genomics Platform"/>
            <consortium name="The Broad Institute Genome Sequencing Center for Infectious Disease"/>
            <person name="Wu L."/>
            <person name="Ma J."/>
        </authorList>
    </citation>
    <scope>NUCLEOTIDE SEQUENCE [LARGE SCALE GENOMIC DNA]</scope>
    <source>
        <strain evidence="2">JCM 13250</strain>
    </source>
</reference>
<dbReference type="EMBL" id="BAAALT010000122">
    <property type="protein sequence ID" value="GAA1813134.1"/>
    <property type="molecule type" value="Genomic_DNA"/>
</dbReference>
<keyword evidence="2" id="KW-1185">Reference proteome</keyword>
<comment type="caution">
    <text evidence="1">The sequence shown here is derived from an EMBL/GenBank/DDBJ whole genome shotgun (WGS) entry which is preliminary data.</text>
</comment>
<dbReference type="Proteomes" id="UP001500218">
    <property type="component" value="Unassembled WGS sequence"/>
</dbReference>
<accession>A0ABP4YFI3</accession>
<evidence type="ECO:0000313" key="2">
    <source>
        <dbReference type="Proteomes" id="UP001500218"/>
    </source>
</evidence>
<name>A0ABP4YFI3_9ACTN</name>
<proteinExistence type="predicted"/>
<evidence type="ECO:0000313" key="1">
    <source>
        <dbReference type="EMBL" id="GAA1813134.1"/>
    </source>
</evidence>
<gene>
    <name evidence="1" type="ORF">GCM10009682_37890</name>
</gene>